<organism evidence="2">
    <name type="scientific">marine sediment metagenome</name>
    <dbReference type="NCBI Taxonomy" id="412755"/>
    <lineage>
        <taxon>unclassified sequences</taxon>
        <taxon>metagenomes</taxon>
        <taxon>ecological metagenomes</taxon>
    </lineage>
</organism>
<dbReference type="InterPro" id="IPR001296">
    <property type="entry name" value="Glyco_trans_1"/>
</dbReference>
<evidence type="ECO:0000259" key="1">
    <source>
        <dbReference type="Pfam" id="PF00534"/>
    </source>
</evidence>
<accession>A0A0F9NAM5</accession>
<dbReference type="PANTHER" id="PTHR45947:SF3">
    <property type="entry name" value="SULFOQUINOVOSYL TRANSFERASE SQD2"/>
    <property type="match status" value="1"/>
</dbReference>
<evidence type="ECO:0000313" key="2">
    <source>
        <dbReference type="EMBL" id="KKM78422.1"/>
    </source>
</evidence>
<proteinExistence type="predicted"/>
<feature type="domain" description="Glycosyl transferase family 1" evidence="1">
    <location>
        <begin position="201"/>
        <end position="360"/>
    </location>
</feature>
<dbReference type="EMBL" id="LAZR01008493">
    <property type="protein sequence ID" value="KKM78422.1"/>
    <property type="molecule type" value="Genomic_DNA"/>
</dbReference>
<dbReference type="InterPro" id="IPR050194">
    <property type="entry name" value="Glycosyltransferase_grp1"/>
</dbReference>
<name>A0A0F9NAM5_9ZZZZ</name>
<dbReference type="Pfam" id="PF00534">
    <property type="entry name" value="Glycos_transf_1"/>
    <property type="match status" value="1"/>
</dbReference>
<dbReference type="GO" id="GO:0016757">
    <property type="term" value="F:glycosyltransferase activity"/>
    <property type="evidence" value="ECO:0007669"/>
    <property type="project" value="InterPro"/>
</dbReference>
<comment type="caution">
    <text evidence="2">The sequence shown here is derived from an EMBL/GenBank/DDBJ whole genome shotgun (WGS) entry which is preliminary data.</text>
</comment>
<dbReference type="AlphaFoldDB" id="A0A0F9NAM5"/>
<sequence>MRVCLLFTFGVSLNLWEDKGILEREILLYKKLQEKDVDISFLTYGGKKDLKYSNILNGIEVIPTLKLTESRNYTISLLKSFLLPIKLRKLFRSIDIIKTNQLKGWWIAGIAKVLYRKPLIIRGGYERLVKYFLEYKSKKKIFFFKYIYNYTRIFLNDLLAYKLANEIILTSDLDIDFIKKTFKLNKKKTKIHHISNYIDTDLFKPLNLDKKERSVLFIGKFSYQKNILNLLKTFKNLNNFSLSMIGNGPLEKSIRNYIRENNLNVILLGTVPNSKIPEIINQHEIFVLPSYWEGNPKVLLEAMSCGIPCIGSNVWGINNIIQHKKNGYLCNKSAKSIRKAILTLYKNEILKDRISRSARDFVVKNCSLDLIIEREYLIYKHILKQK</sequence>
<gene>
    <name evidence="2" type="ORF">LCGC14_1360120</name>
</gene>
<protein>
    <recommendedName>
        <fullName evidence="1">Glycosyl transferase family 1 domain-containing protein</fullName>
    </recommendedName>
</protein>
<dbReference type="PANTHER" id="PTHR45947">
    <property type="entry name" value="SULFOQUINOVOSYL TRANSFERASE SQD2"/>
    <property type="match status" value="1"/>
</dbReference>
<dbReference type="SUPFAM" id="SSF53756">
    <property type="entry name" value="UDP-Glycosyltransferase/glycogen phosphorylase"/>
    <property type="match status" value="1"/>
</dbReference>
<dbReference type="CDD" id="cd03801">
    <property type="entry name" value="GT4_PimA-like"/>
    <property type="match status" value="1"/>
</dbReference>
<reference evidence="2" key="1">
    <citation type="journal article" date="2015" name="Nature">
        <title>Complex archaea that bridge the gap between prokaryotes and eukaryotes.</title>
        <authorList>
            <person name="Spang A."/>
            <person name="Saw J.H."/>
            <person name="Jorgensen S.L."/>
            <person name="Zaremba-Niedzwiedzka K."/>
            <person name="Martijn J."/>
            <person name="Lind A.E."/>
            <person name="van Eijk R."/>
            <person name="Schleper C."/>
            <person name="Guy L."/>
            <person name="Ettema T.J."/>
        </authorList>
    </citation>
    <scope>NUCLEOTIDE SEQUENCE</scope>
</reference>
<dbReference type="Gene3D" id="3.40.50.2000">
    <property type="entry name" value="Glycogen Phosphorylase B"/>
    <property type="match status" value="2"/>
</dbReference>